<dbReference type="GO" id="GO:0006826">
    <property type="term" value="P:iron ion transport"/>
    <property type="evidence" value="ECO:0007669"/>
    <property type="project" value="UniProtKB-KW"/>
</dbReference>
<dbReference type="GO" id="GO:0005774">
    <property type="term" value="C:vacuolar membrane"/>
    <property type="evidence" value="ECO:0007669"/>
    <property type="project" value="UniProtKB-SubCell"/>
</dbReference>
<sequence length="307" mass="32101">MDKHLNIDVVADVVAKVERDKPRADVAKDKTRGADVASIRRPKVDQVTKHIQSADKLGQEVGLDNVWSTRTVHASSSPDYPKQLDDSPHVISIPPEQQSHEPVPPPEPTVDYLARAQWLRAAVLGANDGLVSVASLMVGVGAVNSTAKAMLVSGLAGLVAGACSMAIGEFVSVYAQYDIEVAELERLGRGLGKGIVAKEEDVNKKTSRLPNPWLAAGASALAFSMGALLPLLGGGFIKAWGVRVAAVCAVSSLALPGFGAAGAVLGGANVTRSAVRVLIGGWLAMLLTYAVLRLFALVFDMNLLPTG</sequence>
<evidence type="ECO:0000256" key="6">
    <source>
        <dbReference type="ARBA" id="ARBA00022989"/>
    </source>
</evidence>
<keyword evidence="11" id="KW-1185">Reference proteome</keyword>
<keyword evidence="3" id="KW-0406">Ion transport</keyword>
<evidence type="ECO:0000256" key="4">
    <source>
        <dbReference type="ARBA" id="ARBA00022554"/>
    </source>
</evidence>
<name>A0A8J5H231_ZINOF</name>
<evidence type="ECO:0000256" key="1">
    <source>
        <dbReference type="ARBA" id="ARBA00004128"/>
    </source>
</evidence>
<feature type="transmembrane region" description="Helical" evidence="9">
    <location>
        <begin position="213"/>
        <end position="232"/>
    </location>
</feature>
<evidence type="ECO:0000256" key="7">
    <source>
        <dbReference type="ARBA" id="ARBA00023136"/>
    </source>
</evidence>
<evidence type="ECO:0000313" key="10">
    <source>
        <dbReference type="EMBL" id="KAG6513914.1"/>
    </source>
</evidence>
<dbReference type="InterPro" id="IPR008217">
    <property type="entry name" value="Ccc1_fam"/>
</dbReference>
<comment type="similarity">
    <text evidence="2">Belongs to the CCC1 family.</text>
</comment>
<protein>
    <submittedName>
        <fullName evidence="10">Uncharacterized protein</fullName>
    </submittedName>
</protein>
<dbReference type="EMBL" id="JACMSC010000007">
    <property type="protein sequence ID" value="KAG6513914.1"/>
    <property type="molecule type" value="Genomic_DNA"/>
</dbReference>
<dbReference type="Pfam" id="PF01988">
    <property type="entry name" value="VIT1"/>
    <property type="match status" value="2"/>
</dbReference>
<comment type="caution">
    <text evidence="10">The sequence shown here is derived from an EMBL/GenBank/DDBJ whole genome shotgun (WGS) entry which is preliminary data.</text>
</comment>
<evidence type="ECO:0000256" key="8">
    <source>
        <dbReference type="ARBA" id="ARBA00044464"/>
    </source>
</evidence>
<keyword evidence="3" id="KW-0813">Transport</keyword>
<feature type="transmembrane region" description="Helical" evidence="9">
    <location>
        <begin position="244"/>
        <end position="265"/>
    </location>
</feature>
<evidence type="ECO:0000256" key="2">
    <source>
        <dbReference type="ARBA" id="ARBA00007049"/>
    </source>
</evidence>
<reference evidence="10 11" key="1">
    <citation type="submission" date="2020-08" db="EMBL/GenBank/DDBJ databases">
        <title>Plant Genome Project.</title>
        <authorList>
            <person name="Zhang R.-G."/>
        </authorList>
    </citation>
    <scope>NUCLEOTIDE SEQUENCE [LARGE SCALE GENOMIC DNA]</scope>
    <source>
        <tissue evidence="10">Rhizome</tissue>
    </source>
</reference>
<keyword evidence="5 9" id="KW-0812">Transmembrane</keyword>
<feature type="transmembrane region" description="Helical" evidence="9">
    <location>
        <begin position="277"/>
        <end position="299"/>
    </location>
</feature>
<gene>
    <name evidence="10" type="ORF">ZIOFF_024251</name>
</gene>
<keyword evidence="3" id="KW-0408">Iron</keyword>
<dbReference type="GO" id="GO:0005384">
    <property type="term" value="F:manganese ion transmembrane transporter activity"/>
    <property type="evidence" value="ECO:0007669"/>
    <property type="project" value="InterPro"/>
</dbReference>
<comment type="catalytic activity">
    <reaction evidence="8">
        <text>Fe(2+)(in) = Fe(2+)(out)</text>
        <dbReference type="Rhea" id="RHEA:28486"/>
        <dbReference type="ChEBI" id="CHEBI:29033"/>
    </reaction>
    <physiologicalReaction direction="left-to-right" evidence="8">
        <dbReference type="Rhea" id="RHEA:28487"/>
    </physiologicalReaction>
</comment>
<keyword evidence="4" id="KW-0926">Vacuole</keyword>
<evidence type="ECO:0000256" key="9">
    <source>
        <dbReference type="SAM" id="Phobius"/>
    </source>
</evidence>
<dbReference type="Proteomes" id="UP000734854">
    <property type="component" value="Unassembled WGS sequence"/>
</dbReference>
<proteinExistence type="inferred from homology"/>
<dbReference type="AlphaFoldDB" id="A0A8J5H231"/>
<dbReference type="PANTHER" id="PTHR31851">
    <property type="entry name" value="FE(2+)/MN(2+) TRANSPORTER PCL1"/>
    <property type="match status" value="1"/>
</dbReference>
<comment type="subcellular location">
    <subcellularLocation>
        <location evidence="1">Vacuole membrane</location>
        <topology evidence="1">Multi-pass membrane protein</topology>
    </subcellularLocation>
</comment>
<evidence type="ECO:0000313" key="11">
    <source>
        <dbReference type="Proteomes" id="UP000734854"/>
    </source>
</evidence>
<keyword evidence="3" id="KW-0410">Iron transport</keyword>
<dbReference type="GO" id="GO:0030026">
    <property type="term" value="P:intracellular manganese ion homeostasis"/>
    <property type="evidence" value="ECO:0007669"/>
    <property type="project" value="InterPro"/>
</dbReference>
<evidence type="ECO:0000256" key="3">
    <source>
        <dbReference type="ARBA" id="ARBA00022496"/>
    </source>
</evidence>
<accession>A0A8J5H231</accession>
<keyword evidence="6 9" id="KW-1133">Transmembrane helix</keyword>
<keyword evidence="7 9" id="KW-0472">Membrane</keyword>
<evidence type="ECO:0000256" key="5">
    <source>
        <dbReference type="ARBA" id="ARBA00022692"/>
    </source>
</evidence>
<organism evidence="10 11">
    <name type="scientific">Zingiber officinale</name>
    <name type="common">Ginger</name>
    <name type="synonym">Amomum zingiber</name>
    <dbReference type="NCBI Taxonomy" id="94328"/>
    <lineage>
        <taxon>Eukaryota</taxon>
        <taxon>Viridiplantae</taxon>
        <taxon>Streptophyta</taxon>
        <taxon>Embryophyta</taxon>
        <taxon>Tracheophyta</taxon>
        <taxon>Spermatophyta</taxon>
        <taxon>Magnoliopsida</taxon>
        <taxon>Liliopsida</taxon>
        <taxon>Zingiberales</taxon>
        <taxon>Zingiberaceae</taxon>
        <taxon>Zingiber</taxon>
    </lineage>
</organism>